<gene>
    <name evidence="2" type="ORF">bsdtb5_10700</name>
</gene>
<evidence type="ECO:0000256" key="1">
    <source>
        <dbReference type="SAM" id="Phobius"/>
    </source>
</evidence>
<name>A0A7R7EJ91_9FIRM</name>
<organism evidence="2 3">
    <name type="scientific">Anaeromicropila herbilytica</name>
    <dbReference type="NCBI Taxonomy" id="2785025"/>
    <lineage>
        <taxon>Bacteria</taxon>
        <taxon>Bacillati</taxon>
        <taxon>Bacillota</taxon>
        <taxon>Clostridia</taxon>
        <taxon>Lachnospirales</taxon>
        <taxon>Lachnospiraceae</taxon>
        <taxon>Anaeromicropila</taxon>
    </lineage>
</organism>
<feature type="transmembrane region" description="Helical" evidence="1">
    <location>
        <begin position="40"/>
        <end position="61"/>
    </location>
</feature>
<keyword evidence="1" id="KW-0812">Transmembrane</keyword>
<feature type="transmembrane region" description="Helical" evidence="1">
    <location>
        <begin position="81"/>
        <end position="103"/>
    </location>
</feature>
<sequence length="134" mass="15707">MLNNNKIHVMTKLAMYEKNEGKKDIKLGKYYRTDYVRFHALKTIVSVTIGYLLILLMIVAYKAEYIISKAVTLDYKAIGTYVIGIYIILLAVYMIVSIIAYSIQYDSAKKRLVVYYKNLKLLRKLYKQEESEQK</sequence>
<keyword evidence="3" id="KW-1185">Reference proteome</keyword>
<dbReference type="KEGG" id="ahb:bsdtb5_10700"/>
<keyword evidence="1" id="KW-1133">Transmembrane helix</keyword>
<dbReference type="EMBL" id="AP024169">
    <property type="protein sequence ID" value="BCN29775.1"/>
    <property type="molecule type" value="Genomic_DNA"/>
</dbReference>
<reference evidence="2 3" key="1">
    <citation type="submission" date="2020-11" db="EMBL/GenBank/DDBJ databases">
        <title>Draft genome sequencing of a Lachnospiraceae strain isolated from anoxic soil subjected to BSD treatment.</title>
        <authorList>
            <person name="Uek A."/>
            <person name="Tonouchi A."/>
        </authorList>
    </citation>
    <scope>NUCLEOTIDE SEQUENCE [LARGE SCALE GENOMIC DNA]</scope>
    <source>
        <strain evidence="2 3">TB5</strain>
    </source>
</reference>
<evidence type="ECO:0000313" key="2">
    <source>
        <dbReference type="EMBL" id="BCN29775.1"/>
    </source>
</evidence>
<proteinExistence type="predicted"/>
<dbReference type="RefSeq" id="WP_271715037.1">
    <property type="nucleotide sequence ID" value="NZ_AP024169.1"/>
</dbReference>
<dbReference type="Proteomes" id="UP000595897">
    <property type="component" value="Chromosome"/>
</dbReference>
<evidence type="ECO:0000313" key="3">
    <source>
        <dbReference type="Proteomes" id="UP000595897"/>
    </source>
</evidence>
<accession>A0A7R7EJ91</accession>
<keyword evidence="1" id="KW-0472">Membrane</keyword>
<dbReference type="AlphaFoldDB" id="A0A7R7EJ91"/>
<protein>
    <submittedName>
        <fullName evidence="2">Uncharacterized protein</fullName>
    </submittedName>
</protein>